<feature type="active site" evidence="1">
    <location>
        <position position="212"/>
    </location>
</feature>
<dbReference type="Pfam" id="PF02661">
    <property type="entry name" value="Fic"/>
    <property type="match status" value="1"/>
</dbReference>
<organism evidence="5 6">
    <name type="scientific">Sphaerisporangium album</name>
    <dbReference type="NCBI Taxonomy" id="509200"/>
    <lineage>
        <taxon>Bacteria</taxon>
        <taxon>Bacillati</taxon>
        <taxon>Actinomycetota</taxon>
        <taxon>Actinomycetes</taxon>
        <taxon>Streptosporangiales</taxon>
        <taxon>Streptosporangiaceae</taxon>
        <taxon>Sphaerisporangium</taxon>
    </lineage>
</organism>
<dbReference type="InterPro" id="IPR040198">
    <property type="entry name" value="Fido_containing"/>
</dbReference>
<feature type="binding site" evidence="2">
    <location>
        <begin position="216"/>
        <end position="223"/>
    </location>
    <ligand>
        <name>ATP</name>
        <dbReference type="ChEBI" id="CHEBI:30616"/>
    </ligand>
</feature>
<keyword evidence="6" id="KW-1185">Reference proteome</keyword>
<keyword evidence="2" id="KW-0067">ATP-binding</keyword>
<evidence type="ECO:0000256" key="3">
    <source>
        <dbReference type="PIRSR" id="PIRSR640198-3"/>
    </source>
</evidence>
<gene>
    <name evidence="5" type="ORF">DQ384_05180</name>
</gene>
<dbReference type="Proteomes" id="UP000253094">
    <property type="component" value="Unassembled WGS sequence"/>
</dbReference>
<evidence type="ECO:0000313" key="6">
    <source>
        <dbReference type="Proteomes" id="UP000253094"/>
    </source>
</evidence>
<dbReference type="InterPro" id="IPR003812">
    <property type="entry name" value="Fido"/>
</dbReference>
<keyword evidence="2" id="KW-0547">Nucleotide-binding</keyword>
<comment type="caution">
    <text evidence="5">The sequence shown here is derived from an EMBL/GenBank/DDBJ whole genome shotgun (WGS) entry which is preliminary data.</text>
</comment>
<dbReference type="PROSITE" id="PS51459">
    <property type="entry name" value="FIDO"/>
    <property type="match status" value="1"/>
</dbReference>
<reference evidence="5 6" key="1">
    <citation type="submission" date="2018-06" db="EMBL/GenBank/DDBJ databases">
        <title>Sphaerisporangium craniellae sp. nov., isolated from a marine sponge in the South China Sea.</title>
        <authorList>
            <person name="Li L."/>
        </authorList>
    </citation>
    <scope>NUCLEOTIDE SEQUENCE [LARGE SCALE GENOMIC DNA]</scope>
    <source>
        <strain evidence="5 6">CCTCC AA 208026</strain>
    </source>
</reference>
<dbReference type="EMBL" id="QOIL01000003">
    <property type="protein sequence ID" value="RCG32380.1"/>
    <property type="molecule type" value="Genomic_DNA"/>
</dbReference>
<dbReference type="AlphaFoldDB" id="A0A367FRR6"/>
<dbReference type="Gene3D" id="1.10.3290.10">
    <property type="entry name" value="Fido-like domain"/>
    <property type="match status" value="1"/>
</dbReference>
<dbReference type="SUPFAM" id="SSF140931">
    <property type="entry name" value="Fic-like"/>
    <property type="match status" value="1"/>
</dbReference>
<evidence type="ECO:0000256" key="2">
    <source>
        <dbReference type="PIRSR" id="PIRSR640198-2"/>
    </source>
</evidence>
<dbReference type="PANTHER" id="PTHR13504:SF38">
    <property type="entry name" value="FIDO DOMAIN-CONTAINING PROTEIN"/>
    <property type="match status" value="1"/>
</dbReference>
<proteinExistence type="predicted"/>
<dbReference type="OrthoDB" id="9813719at2"/>
<feature type="site" description="Important for autoinhibition of adenylyltransferase activity" evidence="3">
    <location>
        <position position="72"/>
    </location>
</feature>
<evidence type="ECO:0000313" key="5">
    <source>
        <dbReference type="EMBL" id="RCG32380.1"/>
    </source>
</evidence>
<accession>A0A367FRR6</accession>
<evidence type="ECO:0000259" key="4">
    <source>
        <dbReference type="PROSITE" id="PS51459"/>
    </source>
</evidence>
<protein>
    <submittedName>
        <fullName evidence="5">Fic family protein</fullName>
    </submittedName>
</protein>
<dbReference type="PANTHER" id="PTHR13504">
    <property type="entry name" value="FIDO DOMAIN-CONTAINING PROTEIN DDB_G0283145"/>
    <property type="match status" value="1"/>
</dbReference>
<name>A0A367FRR6_9ACTN</name>
<feature type="binding site" evidence="2">
    <location>
        <begin position="254"/>
        <end position="255"/>
    </location>
    <ligand>
        <name>ATP</name>
        <dbReference type="ChEBI" id="CHEBI:30616"/>
    </ligand>
</feature>
<dbReference type="GO" id="GO:0005524">
    <property type="term" value="F:ATP binding"/>
    <property type="evidence" value="ECO:0007669"/>
    <property type="project" value="UniProtKB-KW"/>
</dbReference>
<feature type="domain" description="Fido" evidence="4">
    <location>
        <begin position="124"/>
        <end position="277"/>
    </location>
</feature>
<evidence type="ECO:0000256" key="1">
    <source>
        <dbReference type="PIRSR" id="PIRSR640198-1"/>
    </source>
</evidence>
<sequence length="398" mass="45414">MGHVSRHHLETHPWISFKLDLERQIDSRMWMLLGEVISKSEHIAGAPLKPGLAEHLNEIYLSKGAHATTWIEGNTLTEEEVLQRVQRKLDLPPSQEYLGQEIDNIVKAYNVIIDDIVHSRSLALTPERIALFNQYVLEGVPIDEGVEPGRIRTKGVGVGTDYRGAPAEDCEHLLDQLCIWFDEFPNQLGEEYRQALTVIAALLAHLYIAWIHPFGDGNGRTARLVEFQLLNHAGVPTLSAHLPSDYYMRTRTQYYRVLQQTSRPPYPVGKFLRYALEGFVDELRDQVKIIQAQQLDVSWVNFVHEMVSDGHTPASVRQRYLVLDLLPYQFTQISKIPELSPRLAAAYAGKTRRTVSRDINALDELGLIVRERGAVRPFIEQMQAFLPLRARTDEPDKE</sequence>
<dbReference type="InterPro" id="IPR036597">
    <property type="entry name" value="Fido-like_dom_sf"/>
</dbReference>